<keyword evidence="1" id="KW-1133">Transmembrane helix</keyword>
<dbReference type="EMBL" id="UOGL01000347">
    <property type="protein sequence ID" value="VAX39608.1"/>
    <property type="molecule type" value="Genomic_DNA"/>
</dbReference>
<evidence type="ECO:0000256" key="1">
    <source>
        <dbReference type="SAM" id="Phobius"/>
    </source>
</evidence>
<feature type="transmembrane region" description="Helical" evidence="1">
    <location>
        <begin position="63"/>
        <end position="86"/>
    </location>
</feature>
<evidence type="ECO:0000313" key="2">
    <source>
        <dbReference type="EMBL" id="VAX39608.1"/>
    </source>
</evidence>
<keyword evidence="1" id="KW-0812">Transmembrane</keyword>
<dbReference type="SUPFAM" id="SSF48452">
    <property type="entry name" value="TPR-like"/>
    <property type="match status" value="1"/>
</dbReference>
<keyword evidence="1" id="KW-0472">Membrane</keyword>
<accession>A0A3B1DU53</accession>
<dbReference type="Gene3D" id="1.25.40.10">
    <property type="entry name" value="Tetratricopeptide repeat domain"/>
    <property type="match status" value="1"/>
</dbReference>
<dbReference type="AlphaFoldDB" id="A0A3B1DU53"/>
<feature type="non-terminal residue" evidence="2">
    <location>
        <position position="199"/>
    </location>
</feature>
<reference evidence="2" key="1">
    <citation type="submission" date="2018-06" db="EMBL/GenBank/DDBJ databases">
        <authorList>
            <person name="Zhirakovskaya E."/>
        </authorList>
    </citation>
    <scope>NUCLEOTIDE SEQUENCE</scope>
</reference>
<protein>
    <recommendedName>
        <fullName evidence="3">Tetratricopeptide repeat protein</fullName>
    </recommendedName>
</protein>
<sequence>MGRFRIPFFSRRRRSSRRFFPRIGRLFIRPIVWLRRFLWQITLLIFTPFRVFAQAWKRRQTKHLLQGIPALLIFGLVITLAVFVNLRQSDLPDYYRDVAVLAFKNNQFEAAKIYFERLIELEGTTKTNQFDLLRVLLKTEEMERATAILNRLAPANQSGYPQAHHWKAQQLLGQWKEDVLKLKITPKESSDRLKVIYGH</sequence>
<evidence type="ECO:0008006" key="3">
    <source>
        <dbReference type="Google" id="ProtNLM"/>
    </source>
</evidence>
<proteinExistence type="predicted"/>
<name>A0A3B1DU53_9ZZZZ</name>
<dbReference type="InterPro" id="IPR011990">
    <property type="entry name" value="TPR-like_helical_dom_sf"/>
</dbReference>
<gene>
    <name evidence="2" type="ORF">MNBD_PLANCTO02-1587</name>
</gene>
<organism evidence="2">
    <name type="scientific">hydrothermal vent metagenome</name>
    <dbReference type="NCBI Taxonomy" id="652676"/>
    <lineage>
        <taxon>unclassified sequences</taxon>
        <taxon>metagenomes</taxon>
        <taxon>ecological metagenomes</taxon>
    </lineage>
</organism>